<comment type="caution">
    <text evidence="10">The sequence shown here is derived from an EMBL/GenBank/DDBJ whole genome shotgun (WGS) entry which is preliminary data.</text>
</comment>
<evidence type="ECO:0000256" key="5">
    <source>
        <dbReference type="ARBA" id="ARBA00022679"/>
    </source>
</evidence>
<evidence type="ECO:0000256" key="1">
    <source>
        <dbReference type="ARBA" id="ARBA00000085"/>
    </source>
</evidence>
<evidence type="ECO:0000256" key="4">
    <source>
        <dbReference type="ARBA" id="ARBA00022553"/>
    </source>
</evidence>
<dbReference type="PRINTS" id="PR00344">
    <property type="entry name" value="BCTRLSENSOR"/>
</dbReference>
<dbReference type="Gene3D" id="1.10.287.130">
    <property type="match status" value="1"/>
</dbReference>
<dbReference type="CDD" id="cd00082">
    <property type="entry name" value="HisKA"/>
    <property type="match status" value="1"/>
</dbReference>
<dbReference type="Proteomes" id="UP001279642">
    <property type="component" value="Unassembled WGS sequence"/>
</dbReference>
<dbReference type="PANTHER" id="PTHR43047:SF63">
    <property type="entry name" value="HISTIDINE KINASE"/>
    <property type="match status" value="1"/>
</dbReference>
<dbReference type="Gene3D" id="6.10.340.10">
    <property type="match status" value="1"/>
</dbReference>
<keyword evidence="5" id="KW-0808">Transferase</keyword>
<dbReference type="InterPro" id="IPR036890">
    <property type="entry name" value="HATPase_C_sf"/>
</dbReference>
<dbReference type="InterPro" id="IPR005467">
    <property type="entry name" value="His_kinase_dom"/>
</dbReference>
<evidence type="ECO:0000256" key="2">
    <source>
        <dbReference type="ARBA" id="ARBA00004370"/>
    </source>
</evidence>
<dbReference type="Pfam" id="PF02518">
    <property type="entry name" value="HATPase_c"/>
    <property type="match status" value="1"/>
</dbReference>
<keyword evidence="10" id="KW-0067">ATP-binding</keyword>
<dbReference type="EC" id="2.7.13.3" evidence="3"/>
<dbReference type="InterPro" id="IPR003660">
    <property type="entry name" value="HAMP_dom"/>
</dbReference>
<comment type="subcellular location">
    <subcellularLocation>
        <location evidence="2">Membrane</location>
    </subcellularLocation>
</comment>
<dbReference type="SUPFAM" id="SSF47384">
    <property type="entry name" value="Homodimeric domain of signal transducing histidine kinase"/>
    <property type="match status" value="1"/>
</dbReference>
<dbReference type="InterPro" id="IPR004358">
    <property type="entry name" value="Sig_transdc_His_kin-like_C"/>
</dbReference>
<evidence type="ECO:0000259" key="8">
    <source>
        <dbReference type="PROSITE" id="PS50109"/>
    </source>
</evidence>
<dbReference type="InterPro" id="IPR003661">
    <property type="entry name" value="HisK_dim/P_dom"/>
</dbReference>
<name>A0ABU5E9D0_9PROT</name>
<dbReference type="GO" id="GO:0005524">
    <property type="term" value="F:ATP binding"/>
    <property type="evidence" value="ECO:0007669"/>
    <property type="project" value="UniProtKB-KW"/>
</dbReference>
<feature type="domain" description="Histidine kinase" evidence="8">
    <location>
        <begin position="442"/>
        <end position="677"/>
    </location>
</feature>
<accession>A0ABU5E9D0</accession>
<protein>
    <recommendedName>
        <fullName evidence="3">histidine kinase</fullName>
        <ecNumber evidence="3">2.7.13.3</ecNumber>
    </recommendedName>
</protein>
<gene>
    <name evidence="10" type="ORF">SMD27_08290</name>
</gene>
<keyword evidence="7" id="KW-0812">Transmembrane</keyword>
<evidence type="ECO:0000313" key="10">
    <source>
        <dbReference type="EMBL" id="MDY0882839.1"/>
    </source>
</evidence>
<feature type="domain" description="HAMP" evidence="9">
    <location>
        <begin position="361"/>
        <end position="413"/>
    </location>
</feature>
<evidence type="ECO:0000256" key="7">
    <source>
        <dbReference type="SAM" id="Phobius"/>
    </source>
</evidence>
<evidence type="ECO:0000313" key="11">
    <source>
        <dbReference type="Proteomes" id="UP001279642"/>
    </source>
</evidence>
<dbReference type="InterPro" id="IPR003594">
    <property type="entry name" value="HATPase_dom"/>
</dbReference>
<dbReference type="SMART" id="SM00304">
    <property type="entry name" value="HAMP"/>
    <property type="match status" value="1"/>
</dbReference>
<dbReference type="Pfam" id="PF00512">
    <property type="entry name" value="HisKA"/>
    <property type="match status" value="1"/>
</dbReference>
<keyword evidence="11" id="KW-1185">Reference proteome</keyword>
<keyword evidence="7" id="KW-0472">Membrane</keyword>
<dbReference type="CDD" id="cd06225">
    <property type="entry name" value="HAMP"/>
    <property type="match status" value="1"/>
</dbReference>
<evidence type="ECO:0000256" key="6">
    <source>
        <dbReference type="ARBA" id="ARBA00022777"/>
    </source>
</evidence>
<dbReference type="SUPFAM" id="SSF55874">
    <property type="entry name" value="ATPase domain of HSP90 chaperone/DNA topoisomerase II/histidine kinase"/>
    <property type="match status" value="1"/>
</dbReference>
<evidence type="ECO:0000259" key="9">
    <source>
        <dbReference type="PROSITE" id="PS50885"/>
    </source>
</evidence>
<keyword evidence="7" id="KW-1133">Transmembrane helix</keyword>
<dbReference type="EMBL" id="JAXCLW010000002">
    <property type="protein sequence ID" value="MDY0882839.1"/>
    <property type="molecule type" value="Genomic_DNA"/>
</dbReference>
<keyword evidence="4" id="KW-0597">Phosphoprotein</keyword>
<dbReference type="SMART" id="SM00387">
    <property type="entry name" value="HATPase_c"/>
    <property type="match status" value="1"/>
</dbReference>
<dbReference type="PROSITE" id="PS50109">
    <property type="entry name" value="HIS_KIN"/>
    <property type="match status" value="1"/>
</dbReference>
<comment type="catalytic activity">
    <reaction evidence="1">
        <text>ATP + protein L-histidine = ADP + protein N-phospho-L-histidine.</text>
        <dbReference type="EC" id="2.7.13.3"/>
    </reaction>
</comment>
<dbReference type="PROSITE" id="PS50885">
    <property type="entry name" value="HAMP"/>
    <property type="match status" value="1"/>
</dbReference>
<reference evidence="10 11" key="1">
    <citation type="journal article" date="2016" name="Antonie Van Leeuwenhoek">
        <title>Dongia soli sp. nov., isolated from soil from Dokdo, Korea.</title>
        <authorList>
            <person name="Kim D.U."/>
            <person name="Lee H."/>
            <person name="Kim H."/>
            <person name="Kim S.G."/>
            <person name="Ka J.O."/>
        </authorList>
    </citation>
    <scope>NUCLEOTIDE SEQUENCE [LARGE SCALE GENOMIC DNA]</scope>
    <source>
        <strain evidence="10 11">D78</strain>
    </source>
</reference>
<keyword evidence="10" id="KW-0547">Nucleotide-binding</keyword>
<dbReference type="SUPFAM" id="SSF158472">
    <property type="entry name" value="HAMP domain-like"/>
    <property type="match status" value="1"/>
</dbReference>
<evidence type="ECO:0000256" key="3">
    <source>
        <dbReference type="ARBA" id="ARBA00012438"/>
    </source>
</evidence>
<feature type="transmembrane region" description="Helical" evidence="7">
    <location>
        <begin position="336"/>
        <end position="359"/>
    </location>
</feature>
<dbReference type="CDD" id="cd00075">
    <property type="entry name" value="HATPase"/>
    <property type="match status" value="1"/>
</dbReference>
<dbReference type="PANTHER" id="PTHR43047">
    <property type="entry name" value="TWO-COMPONENT HISTIDINE PROTEIN KINASE"/>
    <property type="match status" value="1"/>
</dbReference>
<sequence>MFCVLVASGPATVGFYLFSRETTIEDAAQLISVIASNKTRLLDAELSLARRSLETFRDHLIANLAAPLTPEEDAKFSTVFRRQPNGMITSDPAHFDGRTEAGVFLHPTTELTPLMKALHLRGPNLMTVYGSAIVPPFDSLWLLTRQRSEIVYMPRVPSFIYQAQVTDDYSGTEWVMLGDPATNPDRGLRWTQTTYDFVAWSWMVSAVLPIDINGTWLGTIGHDIFIRNLLDQLTENDRFKDTEHFLIDKTGQPVLAGHWQAGLEAGTLTLADKVAMGKVISTLQRYAPAQTGIANSYRFSVAGIKSVIVSIRIAETGWSYYRVVPIASIVGRVTSAFLWTMAIAFAAMLLITVALHTALRMSIVQPLRELASIVQSFAIGQTNIRAPVRTNDEIGHLGTAFNAMADRIHQSHAKLNQAQQDLLRQNRDLQRASRIKSNFLANMSHELRTPLNAIIGFTDVMQTELFGPLGNARYREYTMDIKRSGQHLLALINDILDMSRIEAGKADFDMAIRKLNSIIESCVSMISATASEKGITIEVSLPEAPLLARCDLRAVTQMLLNLLSNAIKFSPPDGRIFISARPTDKGGSEIAVRDQGPGIANAVLPHLFEPFSPKMADITSSLQGAGLGLSITKGLIEAHGGSITVETINTQMIAHGVPDEGIRETGTTMRLIFPAADV</sequence>
<dbReference type="Pfam" id="PF00672">
    <property type="entry name" value="HAMP"/>
    <property type="match status" value="1"/>
</dbReference>
<dbReference type="Gene3D" id="3.30.565.10">
    <property type="entry name" value="Histidine kinase-like ATPase, C-terminal domain"/>
    <property type="match status" value="1"/>
</dbReference>
<dbReference type="RefSeq" id="WP_320507898.1">
    <property type="nucleotide sequence ID" value="NZ_JAXCLW010000002.1"/>
</dbReference>
<dbReference type="InterPro" id="IPR036097">
    <property type="entry name" value="HisK_dim/P_sf"/>
</dbReference>
<organism evidence="10 11">
    <name type="scientific">Dongia soli</name>
    <dbReference type="NCBI Taxonomy" id="600628"/>
    <lineage>
        <taxon>Bacteria</taxon>
        <taxon>Pseudomonadati</taxon>
        <taxon>Pseudomonadota</taxon>
        <taxon>Alphaproteobacteria</taxon>
        <taxon>Rhodospirillales</taxon>
        <taxon>Dongiaceae</taxon>
        <taxon>Dongia</taxon>
    </lineage>
</organism>
<dbReference type="SMART" id="SM00388">
    <property type="entry name" value="HisKA"/>
    <property type="match status" value="1"/>
</dbReference>
<keyword evidence="6" id="KW-0418">Kinase</keyword>
<proteinExistence type="predicted"/>